<comment type="caution">
    <text evidence="1">The sequence shown here is derived from an EMBL/GenBank/DDBJ whole genome shotgun (WGS) entry which is preliminary data.</text>
</comment>
<accession>A0ABN8Q4V6</accession>
<proteinExistence type="predicted"/>
<dbReference type="EMBL" id="CALNXI010001143">
    <property type="protein sequence ID" value="CAH3157319.1"/>
    <property type="molecule type" value="Genomic_DNA"/>
</dbReference>
<name>A0ABN8Q4V6_9CNID</name>
<sequence>METESKTVCIRDKMQLGRNKKVHWALNLEEISYFTPHAESKNIQSLMKKLKIKARILKNNTLSTFCDCELVHKLQERFARIVERFPRFNRDNEIHEIHAEDVDFNKYWDELFQLYGPCKPAFEMEIDGKIFRLPESIQE</sequence>
<keyword evidence="2" id="KW-1185">Reference proteome</keyword>
<dbReference type="Proteomes" id="UP001159427">
    <property type="component" value="Unassembled WGS sequence"/>
</dbReference>
<organism evidence="1 2">
    <name type="scientific">Porites evermanni</name>
    <dbReference type="NCBI Taxonomy" id="104178"/>
    <lineage>
        <taxon>Eukaryota</taxon>
        <taxon>Metazoa</taxon>
        <taxon>Cnidaria</taxon>
        <taxon>Anthozoa</taxon>
        <taxon>Hexacorallia</taxon>
        <taxon>Scleractinia</taxon>
        <taxon>Fungiina</taxon>
        <taxon>Poritidae</taxon>
        <taxon>Porites</taxon>
    </lineage>
</organism>
<gene>
    <name evidence="1" type="ORF">PEVE_00002464</name>
</gene>
<protein>
    <submittedName>
        <fullName evidence="1">Uncharacterized protein</fullName>
    </submittedName>
</protein>
<reference evidence="1 2" key="1">
    <citation type="submission" date="2022-05" db="EMBL/GenBank/DDBJ databases">
        <authorList>
            <consortium name="Genoscope - CEA"/>
            <person name="William W."/>
        </authorList>
    </citation>
    <scope>NUCLEOTIDE SEQUENCE [LARGE SCALE GENOMIC DNA]</scope>
</reference>
<evidence type="ECO:0000313" key="1">
    <source>
        <dbReference type="EMBL" id="CAH3157319.1"/>
    </source>
</evidence>
<evidence type="ECO:0000313" key="2">
    <source>
        <dbReference type="Proteomes" id="UP001159427"/>
    </source>
</evidence>